<dbReference type="EMBL" id="JAFCMP010000536">
    <property type="protein sequence ID" value="KAG5176533.1"/>
    <property type="molecule type" value="Genomic_DNA"/>
</dbReference>
<feature type="compositionally biased region" description="Low complexity" evidence="1">
    <location>
        <begin position="25"/>
        <end position="59"/>
    </location>
</feature>
<protein>
    <submittedName>
        <fullName evidence="2">Uncharacterized protein</fullName>
    </submittedName>
</protein>
<name>A0A835YL87_9STRA</name>
<feature type="region of interest" description="Disordered" evidence="1">
    <location>
        <begin position="1"/>
        <end position="63"/>
    </location>
</feature>
<evidence type="ECO:0000256" key="1">
    <source>
        <dbReference type="SAM" id="MobiDB-lite"/>
    </source>
</evidence>
<proteinExistence type="predicted"/>
<keyword evidence="3" id="KW-1185">Reference proteome</keyword>
<gene>
    <name evidence="2" type="ORF">JKP88DRAFT_274341</name>
</gene>
<evidence type="ECO:0000313" key="2">
    <source>
        <dbReference type="EMBL" id="KAG5176533.1"/>
    </source>
</evidence>
<sequence length="336" mass="35078">MSTSAPRSSSTRGGSRSGHIKAIESGSADVVSSSTSSASSSGSVGGSDADSVDSDSSSSARHELDNDVMLRRYRAGVAAVPGTMEPLRRFIESYAPGRYAQLLSGVKDGDHLAALRTAVFDQLGVSGLSDDAFKHAWDVATEMAHAAAKRELSTDAKSARPRCHALVECAVEVLFVHDPALSLAAFRAAASAEHSALVHLNTWLRVYHGRGAAAPAPAGAIVAAVGDAAFVGYVRPTRGYKLLHYKSGWYLPECAVPARLLSTGAEVAIPASRHAPHGGLVVQVPVGYVRWPGLGDWVLAVGPGVFGDKPVQSGVLVIDMQKGPTRVTIHLVKLSQ</sequence>
<organism evidence="2 3">
    <name type="scientific">Tribonema minus</name>
    <dbReference type="NCBI Taxonomy" id="303371"/>
    <lineage>
        <taxon>Eukaryota</taxon>
        <taxon>Sar</taxon>
        <taxon>Stramenopiles</taxon>
        <taxon>Ochrophyta</taxon>
        <taxon>PX clade</taxon>
        <taxon>Xanthophyceae</taxon>
        <taxon>Tribonematales</taxon>
        <taxon>Tribonemataceae</taxon>
        <taxon>Tribonema</taxon>
    </lineage>
</organism>
<dbReference type="Proteomes" id="UP000664859">
    <property type="component" value="Unassembled WGS sequence"/>
</dbReference>
<reference evidence="2" key="1">
    <citation type="submission" date="2021-02" db="EMBL/GenBank/DDBJ databases">
        <title>First Annotated Genome of the Yellow-green Alga Tribonema minus.</title>
        <authorList>
            <person name="Mahan K.M."/>
        </authorList>
    </citation>
    <scope>NUCLEOTIDE SEQUENCE</scope>
    <source>
        <strain evidence="2">UTEX B ZZ1240</strain>
    </source>
</reference>
<dbReference type="AlphaFoldDB" id="A0A835YL87"/>
<evidence type="ECO:0000313" key="3">
    <source>
        <dbReference type="Proteomes" id="UP000664859"/>
    </source>
</evidence>
<comment type="caution">
    <text evidence="2">The sequence shown here is derived from an EMBL/GenBank/DDBJ whole genome shotgun (WGS) entry which is preliminary data.</text>
</comment>
<accession>A0A835YL87</accession>
<feature type="compositionally biased region" description="Low complexity" evidence="1">
    <location>
        <begin position="1"/>
        <end position="14"/>
    </location>
</feature>